<proteinExistence type="predicted"/>
<organism evidence="2 3">
    <name type="scientific">Pristionchus mayeri</name>
    <dbReference type="NCBI Taxonomy" id="1317129"/>
    <lineage>
        <taxon>Eukaryota</taxon>
        <taxon>Metazoa</taxon>
        <taxon>Ecdysozoa</taxon>
        <taxon>Nematoda</taxon>
        <taxon>Chromadorea</taxon>
        <taxon>Rhabditida</taxon>
        <taxon>Rhabditina</taxon>
        <taxon>Diplogasteromorpha</taxon>
        <taxon>Diplogasteroidea</taxon>
        <taxon>Neodiplogasteridae</taxon>
        <taxon>Pristionchus</taxon>
    </lineage>
</organism>
<accession>A0AAN5D3Q4</accession>
<keyword evidence="1" id="KW-0472">Membrane</keyword>
<feature type="transmembrane region" description="Helical" evidence="1">
    <location>
        <begin position="126"/>
        <end position="146"/>
    </location>
</feature>
<sequence length="181" mass="19920">VALSNVSDKELKKFAHIADDLCVVQLLSFCVPLLLRNRAERKSYQMTIHSWILIAVTSFSIGGIYSFASTYPAEATEELLMFFNSTFPERDAAFHQKLLNWAHNWAPYGSGLAAKLFLDFDQKSTMLVSLGGLAVSFASSLIAVLIPQGTIWQGCILLLSRNLIVFFASLGFDAAAIFCGD</sequence>
<feature type="transmembrane region" description="Helical" evidence="1">
    <location>
        <begin position="14"/>
        <end position="35"/>
    </location>
</feature>
<dbReference type="EMBL" id="BTRK01000005">
    <property type="protein sequence ID" value="GMR55834.1"/>
    <property type="molecule type" value="Genomic_DNA"/>
</dbReference>
<keyword evidence="1" id="KW-1133">Transmembrane helix</keyword>
<comment type="caution">
    <text evidence="2">The sequence shown here is derived from an EMBL/GenBank/DDBJ whole genome shotgun (WGS) entry which is preliminary data.</text>
</comment>
<evidence type="ECO:0000256" key="1">
    <source>
        <dbReference type="SAM" id="Phobius"/>
    </source>
</evidence>
<feature type="non-terminal residue" evidence="2">
    <location>
        <position position="1"/>
    </location>
</feature>
<gene>
    <name evidence="2" type="ORF">PMAYCL1PPCAC_26029</name>
</gene>
<name>A0AAN5D3Q4_9BILA</name>
<keyword evidence="1" id="KW-0812">Transmembrane</keyword>
<feature type="transmembrane region" description="Helical" evidence="1">
    <location>
        <begin position="158"/>
        <end position="178"/>
    </location>
</feature>
<evidence type="ECO:0000313" key="2">
    <source>
        <dbReference type="EMBL" id="GMR55834.1"/>
    </source>
</evidence>
<dbReference type="Proteomes" id="UP001328107">
    <property type="component" value="Unassembled WGS sequence"/>
</dbReference>
<feature type="non-terminal residue" evidence="2">
    <location>
        <position position="181"/>
    </location>
</feature>
<protein>
    <submittedName>
        <fullName evidence="2">Uncharacterized protein</fullName>
    </submittedName>
</protein>
<feature type="transmembrane region" description="Helical" evidence="1">
    <location>
        <begin position="47"/>
        <end position="68"/>
    </location>
</feature>
<reference evidence="3" key="1">
    <citation type="submission" date="2022-10" db="EMBL/GenBank/DDBJ databases">
        <title>Genome assembly of Pristionchus species.</title>
        <authorList>
            <person name="Yoshida K."/>
            <person name="Sommer R.J."/>
        </authorList>
    </citation>
    <scope>NUCLEOTIDE SEQUENCE [LARGE SCALE GENOMIC DNA]</scope>
    <source>
        <strain evidence="3">RS5460</strain>
    </source>
</reference>
<evidence type="ECO:0000313" key="3">
    <source>
        <dbReference type="Proteomes" id="UP001328107"/>
    </source>
</evidence>
<keyword evidence="3" id="KW-1185">Reference proteome</keyword>
<dbReference type="AlphaFoldDB" id="A0AAN5D3Q4"/>